<evidence type="ECO:0000313" key="2">
    <source>
        <dbReference type="Proteomes" id="UP001141552"/>
    </source>
</evidence>
<accession>A0A9Q0JD92</accession>
<keyword evidence="2" id="KW-1185">Reference proteome</keyword>
<evidence type="ECO:0000313" key="1">
    <source>
        <dbReference type="EMBL" id="KAJ4838411.1"/>
    </source>
</evidence>
<reference evidence="1" key="1">
    <citation type="submission" date="2022-02" db="EMBL/GenBank/DDBJ databases">
        <authorList>
            <person name="Henning P.M."/>
            <person name="McCubbin A.G."/>
            <person name="Shore J.S."/>
        </authorList>
    </citation>
    <scope>NUCLEOTIDE SEQUENCE</scope>
    <source>
        <strain evidence="1">F60SS</strain>
        <tissue evidence="1">Leaves</tissue>
    </source>
</reference>
<organism evidence="1 2">
    <name type="scientific">Turnera subulata</name>
    <dbReference type="NCBI Taxonomy" id="218843"/>
    <lineage>
        <taxon>Eukaryota</taxon>
        <taxon>Viridiplantae</taxon>
        <taxon>Streptophyta</taxon>
        <taxon>Embryophyta</taxon>
        <taxon>Tracheophyta</taxon>
        <taxon>Spermatophyta</taxon>
        <taxon>Magnoliopsida</taxon>
        <taxon>eudicotyledons</taxon>
        <taxon>Gunneridae</taxon>
        <taxon>Pentapetalae</taxon>
        <taxon>rosids</taxon>
        <taxon>fabids</taxon>
        <taxon>Malpighiales</taxon>
        <taxon>Passifloraceae</taxon>
        <taxon>Turnera</taxon>
    </lineage>
</organism>
<dbReference type="AlphaFoldDB" id="A0A9Q0JD92"/>
<gene>
    <name evidence="1" type="ORF">Tsubulata_031843</name>
</gene>
<name>A0A9Q0JD92_9ROSI</name>
<sequence length="171" mass="19892">MKAILKGNFFFFLTKTYQCTLMCSIWCSKKQSSKVKNLESINPTASLISHFFPCLQTSHFFFSTASIHNFYLLGPSLKISSSHFLTHFTHRSINPNLNPALNCLFFFSGFWAFCLDLIFFLDLPSFCLDLEHSLLDLLLFCLDLKIHFWFRLGLHMVVFCLQIQPFAHDAR</sequence>
<comment type="caution">
    <text evidence="1">The sequence shown here is derived from an EMBL/GenBank/DDBJ whole genome shotgun (WGS) entry which is preliminary data.</text>
</comment>
<dbReference type="Proteomes" id="UP001141552">
    <property type="component" value="Unassembled WGS sequence"/>
</dbReference>
<reference evidence="1" key="2">
    <citation type="journal article" date="2023" name="Plants (Basel)">
        <title>Annotation of the Turnera subulata (Passifloraceae) Draft Genome Reveals the S-Locus Evolved after the Divergence of Turneroideae from Passifloroideae in a Stepwise Manner.</title>
        <authorList>
            <person name="Henning P.M."/>
            <person name="Roalson E.H."/>
            <person name="Mir W."/>
            <person name="McCubbin A.G."/>
            <person name="Shore J.S."/>
        </authorList>
    </citation>
    <scope>NUCLEOTIDE SEQUENCE</scope>
    <source>
        <strain evidence="1">F60SS</strain>
    </source>
</reference>
<proteinExistence type="predicted"/>
<dbReference type="EMBL" id="JAKUCV010003561">
    <property type="protein sequence ID" value="KAJ4838411.1"/>
    <property type="molecule type" value="Genomic_DNA"/>
</dbReference>
<protein>
    <submittedName>
        <fullName evidence="1">Uncharacterized protein</fullName>
    </submittedName>
</protein>